<keyword evidence="8" id="KW-1185">Reference proteome</keyword>
<dbReference type="EMBL" id="JBHUFF010000008">
    <property type="protein sequence ID" value="MFD1798656.1"/>
    <property type="molecule type" value="Genomic_DNA"/>
</dbReference>
<comment type="caution">
    <text evidence="7">The sequence shown here is derived from an EMBL/GenBank/DDBJ whole genome shotgun (WGS) entry which is preliminary data.</text>
</comment>
<feature type="domain" description="Solute-binding protein family 5" evidence="6">
    <location>
        <begin position="80"/>
        <end position="461"/>
    </location>
</feature>
<dbReference type="Pfam" id="PF00496">
    <property type="entry name" value="SBP_bac_5"/>
    <property type="match status" value="1"/>
</dbReference>
<evidence type="ECO:0000313" key="7">
    <source>
        <dbReference type="EMBL" id="MFD1798656.1"/>
    </source>
</evidence>
<evidence type="ECO:0000256" key="4">
    <source>
        <dbReference type="ARBA" id="ARBA00022729"/>
    </source>
</evidence>
<feature type="signal peptide" evidence="5">
    <location>
        <begin position="1"/>
        <end position="19"/>
    </location>
</feature>
<organism evidence="7 8">
    <name type="scientific">Carnobacterium antarcticum</name>
    <dbReference type="NCBI Taxonomy" id="2126436"/>
    <lineage>
        <taxon>Bacteria</taxon>
        <taxon>Bacillati</taxon>
        <taxon>Bacillota</taxon>
        <taxon>Bacilli</taxon>
        <taxon>Lactobacillales</taxon>
        <taxon>Carnobacteriaceae</taxon>
        <taxon>Carnobacterium</taxon>
    </lineage>
</organism>
<gene>
    <name evidence="7" type="ORF">ACFSBK_02125</name>
</gene>
<dbReference type="RefSeq" id="WP_058919069.1">
    <property type="nucleotide sequence ID" value="NZ_JBHSQC010000015.1"/>
</dbReference>
<accession>A0ABW4NLM0</accession>
<dbReference type="InterPro" id="IPR000914">
    <property type="entry name" value="SBP_5_dom"/>
</dbReference>
<proteinExistence type="inferred from homology"/>
<dbReference type="Gene3D" id="3.90.76.10">
    <property type="entry name" value="Dipeptide-binding Protein, Domain 1"/>
    <property type="match status" value="1"/>
</dbReference>
<protein>
    <submittedName>
        <fullName evidence="7">Peptide ABC transporter substrate-binding protein</fullName>
    </submittedName>
</protein>
<evidence type="ECO:0000259" key="6">
    <source>
        <dbReference type="Pfam" id="PF00496"/>
    </source>
</evidence>
<dbReference type="PIRSF" id="PIRSF002741">
    <property type="entry name" value="MppA"/>
    <property type="match status" value="1"/>
</dbReference>
<evidence type="ECO:0000256" key="1">
    <source>
        <dbReference type="ARBA" id="ARBA00004196"/>
    </source>
</evidence>
<dbReference type="InterPro" id="IPR030678">
    <property type="entry name" value="Peptide/Ni-bd"/>
</dbReference>
<dbReference type="PANTHER" id="PTHR30290:SF10">
    <property type="entry name" value="PERIPLASMIC OLIGOPEPTIDE-BINDING PROTEIN-RELATED"/>
    <property type="match status" value="1"/>
</dbReference>
<dbReference type="PROSITE" id="PS51257">
    <property type="entry name" value="PROKAR_LIPOPROTEIN"/>
    <property type="match status" value="1"/>
</dbReference>
<evidence type="ECO:0000256" key="2">
    <source>
        <dbReference type="ARBA" id="ARBA00005695"/>
    </source>
</evidence>
<dbReference type="Gene3D" id="3.40.190.10">
    <property type="entry name" value="Periplasmic binding protein-like II"/>
    <property type="match status" value="1"/>
</dbReference>
<reference evidence="8" key="1">
    <citation type="journal article" date="2019" name="Int. J. Syst. Evol. Microbiol.">
        <title>The Global Catalogue of Microorganisms (GCM) 10K type strain sequencing project: providing services to taxonomists for standard genome sequencing and annotation.</title>
        <authorList>
            <consortium name="The Broad Institute Genomics Platform"/>
            <consortium name="The Broad Institute Genome Sequencing Center for Infectious Disease"/>
            <person name="Wu L."/>
            <person name="Ma J."/>
        </authorList>
    </citation>
    <scope>NUCLEOTIDE SEQUENCE [LARGE SCALE GENOMIC DNA]</scope>
    <source>
        <strain evidence="8">KCTC 42143</strain>
    </source>
</reference>
<dbReference type="CDD" id="cd08504">
    <property type="entry name" value="PBP2_OppA"/>
    <property type="match status" value="1"/>
</dbReference>
<evidence type="ECO:0000256" key="3">
    <source>
        <dbReference type="ARBA" id="ARBA00022448"/>
    </source>
</evidence>
<evidence type="ECO:0000256" key="5">
    <source>
        <dbReference type="SAM" id="SignalP"/>
    </source>
</evidence>
<name>A0ABW4NLM0_9LACT</name>
<dbReference type="SUPFAM" id="SSF53850">
    <property type="entry name" value="Periplasmic binding protein-like II"/>
    <property type="match status" value="1"/>
</dbReference>
<dbReference type="Gene3D" id="3.10.105.10">
    <property type="entry name" value="Dipeptide-binding Protein, Domain 3"/>
    <property type="match status" value="1"/>
</dbReference>
<evidence type="ECO:0000313" key="8">
    <source>
        <dbReference type="Proteomes" id="UP001597285"/>
    </source>
</evidence>
<keyword evidence="4 5" id="KW-0732">Signal</keyword>
<keyword evidence="3" id="KW-0813">Transport</keyword>
<comment type="similarity">
    <text evidence="2">Belongs to the bacterial solute-binding protein 5 family.</text>
</comment>
<feature type="chain" id="PRO_5045064545" evidence="5">
    <location>
        <begin position="20"/>
        <end position="545"/>
    </location>
</feature>
<comment type="subcellular location">
    <subcellularLocation>
        <location evidence="1">Cell envelope</location>
    </subcellularLocation>
</comment>
<dbReference type="PANTHER" id="PTHR30290">
    <property type="entry name" value="PERIPLASMIC BINDING COMPONENT OF ABC TRANSPORTER"/>
    <property type="match status" value="1"/>
</dbReference>
<dbReference type="Proteomes" id="UP001597285">
    <property type="component" value="Unassembled WGS sequence"/>
</dbReference>
<sequence length="545" mass="60601">MKKKLRVTSFLMMGIFMLAACGNGESSTGSDTAEVPQKMVATATGELATLDSALYSDVTSSDAIGQIFEGLYRIDGKNNPELGLAESEPDVSEDGKTYTFKLREAVWSNGDAVTAEDFVYAFQKVVDPENGSPSSNQMDIFKNAAAIRNGEMALEELGVKAVDEKTLELTLENPITYLPKLLTGTPFFPQNKNFAGDQGQQYGTHSDKVVTNGPFTISKWNGTNLNWTFTKNPEYWDAENVKMEQIDVEVIKETSTGVNLFDSGDVQYTTLANEYAKQYQDSPDYHDQLKFLYGYVSYNEKREITGNVHLRRALSLAVDKEVFTNTVLNDGSQPLNGIIPAGYASNPETDEDFRAENGDFLAYDVEAAQAEWETAKKELGQTEIQLELLTSDTEASKKTGEFLQAQFEQNLPGLSISLRNVPLKNRLNLTEQGEFDMAFSTWTPDYEDPINFLEIYQSTGGLNTSGYVSEAYDQGINEVKSTLAIDPLKRWEKMLELEKLLIEQDAVITPIYQGAQAYLLAPEVKNLLVLPLGRTVSYRLVSIEE</sequence>
<dbReference type="InterPro" id="IPR039424">
    <property type="entry name" value="SBP_5"/>
</dbReference>